<keyword evidence="3" id="KW-0597">Phosphoprotein</keyword>
<dbReference type="GO" id="GO:0035097">
    <property type="term" value="C:histone methyltransferase complex"/>
    <property type="evidence" value="ECO:0007669"/>
    <property type="project" value="TreeGrafter"/>
</dbReference>
<dbReference type="Gene3D" id="2.120.10.80">
    <property type="entry name" value="Kelch-type beta propeller"/>
    <property type="match status" value="2"/>
</dbReference>
<dbReference type="AlphaFoldDB" id="A0A1A9WYE2"/>
<evidence type="ECO:0000256" key="2">
    <source>
        <dbReference type="ARBA" id="ARBA00022441"/>
    </source>
</evidence>
<dbReference type="PANTHER" id="PTHR46003">
    <property type="entry name" value="HOST CELL FACTOR"/>
    <property type="match status" value="1"/>
</dbReference>
<dbReference type="Pfam" id="PF13854">
    <property type="entry name" value="Kelch_HCF"/>
    <property type="match status" value="1"/>
</dbReference>
<feature type="domain" description="Host cell factor Kelch-repeats" evidence="9">
    <location>
        <begin position="74"/>
        <end position="418"/>
    </location>
</feature>
<evidence type="ECO:0000256" key="7">
    <source>
        <dbReference type="ARBA" id="ARBA00023306"/>
    </source>
</evidence>
<dbReference type="FunFam" id="2.120.10.80:FF:000008">
    <property type="entry name" value="host cell factor 1 isoform X1"/>
    <property type="match status" value="1"/>
</dbReference>
<reference evidence="11" key="1">
    <citation type="submission" date="2014-03" db="EMBL/GenBank/DDBJ databases">
        <authorList>
            <person name="Aksoy S."/>
            <person name="Warren W."/>
            <person name="Wilson R.K."/>
        </authorList>
    </citation>
    <scope>NUCLEOTIDE SEQUENCE [LARGE SCALE GENOMIC DNA]</scope>
    <source>
        <strain evidence="11">IAEA</strain>
    </source>
</reference>
<evidence type="ECO:0000256" key="1">
    <source>
        <dbReference type="ARBA" id="ARBA00004123"/>
    </source>
</evidence>
<sequence>MRPEVRMETKSEIENEVSSTNGDFSQLQQLEQEQQNSLGSIAKSGININMSKDTNPIGENENDIGIKDWQQRFRWKRVLTPSGPQPRPRHGHRAVNIKELMVVFGGGNEGIVDELHVYNSISNQWYVPVMKGDVPPGCAAYGFVCESTRLFVFGGMIEYGKYSNELYELQATKWEWRKMYPDPPDNDLPPCPRLGHSFTLVGDRVFLFGGLANESDDPKNNIPKYLNDLYILETRGVHSHSGKWIIPKTYGECPPPRESHTGVSFTCKSTGQLNLLIYGGMSGCRLGDLWLLNVDSMSWSKPKTRGRAPLPRSLHSSTMIDNKMYVFGGWVPLVVNDSKATTEREWKCTNTLAVLDLDSMIWENVTMDSLEEDVPRARAGHCAVGINSRLYVWSGRDGYRKAWNNQVRVCCKDLWYLEVSKPLYANKVALVRASTQALELSWTSTIFANGYELQIQKIEPPLALKTSSTAVATVSPNLQSNLCSLVPQLMTNGNSNIMPPAPTSPTTTKFQRIHTPQVIPAIAAGSTGLLGVSTQQALSRGNTGSVQTLANKIVTANTNQSHTHLQHQKQQHTPTVYVAQPQMQQNLQHPTGLKTVTPSVSAPILTTCNVTGTAATNQQKDQQQQPVSSITVVNNTTNITTILQKFRPTSVVSRPSTTITTVNTVVSPITSNHMLITSGNTANTGGLRVINTGQAAVVSTSTGNSTVRLLSGNNTCQTLKLTSSNNNAGVLKSTNQQSITGTATVGQAQQTNTSGNTTSTTIGGKQYIIQKPLTLGSNVQFQLVKTSSGGVAVQTLPKVNLSISKPAGHAASAVTAIAANLGHTASHTGTQIVAATSPASGTNHISQNKQQFIVSSGVGNTISGNGNAAIGTVAQAKQIVPGSVVKLVSPHTISGGKVIMKNLQVGKVASNVSGKPAFVITNKHGQQLTNQQIIIVTTGSGIRTIPAGSVVTNAGNNIVSIVGSTATTMSTPVIARNVGSQPAVKMVRSVASAAVRPITLSMSSAGMSNNVTTTHAVQQPNLIQTQTLQQNQPSKFNAMSGNAVHQKTITLGGKSVTVQMSNSATIGGISKTLAIVGSSANQSQSQNQLITTSGTSNNSGKLVVLPNTSTTASTKKGFVNIFNTGSPIQRTIALSKGTIVHTSQQQQQLINNALGKKSSDGSKDTIAITIADQNFPENESMDDIIEQLDGTSEITYEGDEEDIDEVRNKLSDQISNHIELFKNLIDVTYDDKIPCALFKAAGKSEPMNKYNNFSTNKYPAV</sequence>
<feature type="compositionally biased region" description="Basic and acidic residues" evidence="8">
    <location>
        <begin position="1"/>
        <end position="13"/>
    </location>
</feature>
<dbReference type="GO" id="GO:0003713">
    <property type="term" value="F:transcription coactivator activity"/>
    <property type="evidence" value="ECO:0007669"/>
    <property type="project" value="TreeGrafter"/>
</dbReference>
<dbReference type="SUPFAM" id="SSF117281">
    <property type="entry name" value="Kelch motif"/>
    <property type="match status" value="1"/>
</dbReference>
<keyword evidence="2" id="KW-0880">Kelch repeat</keyword>
<evidence type="ECO:0000256" key="5">
    <source>
        <dbReference type="ARBA" id="ARBA00022813"/>
    </source>
</evidence>
<dbReference type="FunFam" id="2.120.10.80:FF:000015">
    <property type="entry name" value="host cell factor 1 isoform X1"/>
    <property type="match status" value="1"/>
</dbReference>
<evidence type="ECO:0000256" key="3">
    <source>
        <dbReference type="ARBA" id="ARBA00022553"/>
    </source>
</evidence>
<keyword evidence="5" id="KW-0068">Autocatalytic cleavage</keyword>
<reference evidence="10" key="2">
    <citation type="submission" date="2020-05" db="UniProtKB">
        <authorList>
            <consortium name="EnsemblMetazoa"/>
        </authorList>
    </citation>
    <scope>IDENTIFICATION</scope>
    <source>
        <strain evidence="10">IAEA</strain>
    </source>
</reference>
<protein>
    <recommendedName>
        <fullName evidence="9">Host cell factor Kelch-repeats domain-containing protein</fullName>
    </recommendedName>
</protein>
<dbReference type="PANTHER" id="PTHR46003:SF1">
    <property type="entry name" value="HOST CELL FACTOR"/>
    <property type="match status" value="1"/>
</dbReference>
<evidence type="ECO:0000256" key="8">
    <source>
        <dbReference type="SAM" id="MobiDB-lite"/>
    </source>
</evidence>
<keyword evidence="4" id="KW-0677">Repeat</keyword>
<evidence type="ECO:0000256" key="6">
    <source>
        <dbReference type="ARBA" id="ARBA00023242"/>
    </source>
</evidence>
<evidence type="ECO:0000313" key="11">
    <source>
        <dbReference type="Proteomes" id="UP000091820"/>
    </source>
</evidence>
<feature type="compositionally biased region" description="Polar residues" evidence="8">
    <location>
        <begin position="16"/>
        <end position="25"/>
    </location>
</feature>
<dbReference type="Proteomes" id="UP000091820">
    <property type="component" value="Unassembled WGS sequence"/>
</dbReference>
<evidence type="ECO:0000256" key="4">
    <source>
        <dbReference type="ARBA" id="ARBA00022737"/>
    </source>
</evidence>
<proteinExistence type="predicted"/>
<keyword evidence="7" id="KW-0131">Cell cycle</keyword>
<feature type="region of interest" description="Disordered" evidence="8">
    <location>
        <begin position="1"/>
        <end position="32"/>
    </location>
</feature>
<evidence type="ECO:0000313" key="10">
    <source>
        <dbReference type="EnsemblMetazoa" id="GBRI037189-PA"/>
    </source>
</evidence>
<comment type="subcellular location">
    <subcellularLocation>
        <location evidence="1">Nucleus</location>
    </subcellularLocation>
</comment>
<dbReference type="GO" id="GO:0006338">
    <property type="term" value="P:chromatin remodeling"/>
    <property type="evidence" value="ECO:0007669"/>
    <property type="project" value="TreeGrafter"/>
</dbReference>
<dbReference type="STRING" id="37001.A0A1A9WYE2"/>
<keyword evidence="11" id="KW-1185">Reference proteome</keyword>
<name>A0A1A9WYE2_9MUSC</name>
<dbReference type="Gene3D" id="6.10.250.2590">
    <property type="match status" value="1"/>
</dbReference>
<accession>A0A1A9WYE2</accession>
<evidence type="ECO:0000259" key="9">
    <source>
        <dbReference type="Pfam" id="PF13854"/>
    </source>
</evidence>
<dbReference type="InterPro" id="IPR043536">
    <property type="entry name" value="HCF1/2"/>
</dbReference>
<dbReference type="InterPro" id="IPR059124">
    <property type="entry name" value="Kelch_HCF"/>
</dbReference>
<dbReference type="VEuPathDB" id="VectorBase:GBRI037189"/>
<organism evidence="10 11">
    <name type="scientific">Glossina brevipalpis</name>
    <dbReference type="NCBI Taxonomy" id="37001"/>
    <lineage>
        <taxon>Eukaryota</taxon>
        <taxon>Metazoa</taxon>
        <taxon>Ecdysozoa</taxon>
        <taxon>Arthropoda</taxon>
        <taxon>Hexapoda</taxon>
        <taxon>Insecta</taxon>
        <taxon>Pterygota</taxon>
        <taxon>Neoptera</taxon>
        <taxon>Endopterygota</taxon>
        <taxon>Diptera</taxon>
        <taxon>Brachycera</taxon>
        <taxon>Muscomorpha</taxon>
        <taxon>Hippoboscoidea</taxon>
        <taxon>Glossinidae</taxon>
        <taxon>Glossina</taxon>
    </lineage>
</organism>
<dbReference type="EnsemblMetazoa" id="GBRI037189-RA">
    <property type="protein sequence ID" value="GBRI037189-PA"/>
    <property type="gene ID" value="GBRI037189"/>
</dbReference>
<keyword evidence="6" id="KW-0539">Nucleus</keyword>
<dbReference type="InterPro" id="IPR015915">
    <property type="entry name" value="Kelch-typ_b-propeller"/>
</dbReference>